<dbReference type="STRING" id="1048205.AB852_00575"/>
<reference evidence="5 6" key="1">
    <citation type="submission" date="2015-06" db="EMBL/GenBank/DDBJ databases">
        <title>Cloning and characterization of the uncialamcin biosynthetic gene cluster.</title>
        <authorList>
            <person name="Yan X."/>
            <person name="Huang T."/>
            <person name="Ge H."/>
            <person name="Shen B."/>
        </authorList>
    </citation>
    <scope>NUCLEOTIDE SEQUENCE [LARGE SCALE GENOMIC DNA]</scope>
    <source>
        <strain evidence="5 6">DCA2648</strain>
    </source>
</reference>
<evidence type="ECO:0008006" key="7">
    <source>
        <dbReference type="Google" id="ProtNLM"/>
    </source>
</evidence>
<dbReference type="RefSeq" id="WP_073782469.1">
    <property type="nucleotide sequence ID" value="NZ_LFBV01000001.1"/>
</dbReference>
<feature type="region of interest" description="Disordered" evidence="2">
    <location>
        <begin position="55"/>
        <end position="74"/>
    </location>
</feature>
<proteinExistence type="predicted"/>
<dbReference type="InterPro" id="IPR042261">
    <property type="entry name" value="Lsr2-like_dimerization"/>
</dbReference>
<evidence type="ECO:0000256" key="2">
    <source>
        <dbReference type="SAM" id="MobiDB-lite"/>
    </source>
</evidence>
<evidence type="ECO:0000259" key="4">
    <source>
        <dbReference type="Pfam" id="PF23359"/>
    </source>
</evidence>
<accession>A0A1Q4VC31</accession>
<dbReference type="Gene3D" id="3.30.60.230">
    <property type="entry name" value="Lsr2, dimerization domain"/>
    <property type="match status" value="1"/>
</dbReference>
<dbReference type="Gene3D" id="4.10.320.10">
    <property type="entry name" value="E3-binding domain"/>
    <property type="match status" value="1"/>
</dbReference>
<evidence type="ECO:0000256" key="1">
    <source>
        <dbReference type="ARBA" id="ARBA00023125"/>
    </source>
</evidence>
<dbReference type="Pfam" id="PF23359">
    <property type="entry name" value="Lsr2_DNA-bd"/>
    <property type="match status" value="1"/>
</dbReference>
<dbReference type="Pfam" id="PF11774">
    <property type="entry name" value="Lsr2"/>
    <property type="match status" value="1"/>
</dbReference>
<keyword evidence="6" id="KW-1185">Reference proteome</keyword>
<keyword evidence="1" id="KW-0238">DNA-binding</keyword>
<name>A0A1Q4VC31_9ACTN</name>
<dbReference type="InterPro" id="IPR055370">
    <property type="entry name" value="Lsr2_DNA-bd"/>
</dbReference>
<dbReference type="AlphaFoldDB" id="A0A1Q4VC31"/>
<feature type="domain" description="Lsr2 dimerization" evidence="3">
    <location>
        <begin position="1"/>
        <end position="58"/>
    </location>
</feature>
<dbReference type="EMBL" id="LFBV01000001">
    <property type="protein sequence ID" value="OKH95404.1"/>
    <property type="molecule type" value="Genomic_DNA"/>
</dbReference>
<protein>
    <recommendedName>
        <fullName evidence="7">Lsr2-like protein</fullName>
    </recommendedName>
</protein>
<evidence type="ECO:0000259" key="3">
    <source>
        <dbReference type="Pfam" id="PF11774"/>
    </source>
</evidence>
<gene>
    <name evidence="5" type="ORF">AB852_00575</name>
</gene>
<dbReference type="Proteomes" id="UP000186455">
    <property type="component" value="Unassembled WGS sequence"/>
</dbReference>
<organism evidence="5 6">
    <name type="scientific">Streptomyces uncialis</name>
    <dbReference type="NCBI Taxonomy" id="1048205"/>
    <lineage>
        <taxon>Bacteria</taxon>
        <taxon>Bacillati</taxon>
        <taxon>Actinomycetota</taxon>
        <taxon>Actinomycetes</taxon>
        <taxon>Kitasatosporales</taxon>
        <taxon>Streptomycetaceae</taxon>
        <taxon>Streptomyces</taxon>
    </lineage>
</organism>
<evidence type="ECO:0000313" key="5">
    <source>
        <dbReference type="EMBL" id="OKH95404.1"/>
    </source>
</evidence>
<feature type="domain" description="Lsr2 DNA-binding" evidence="4">
    <location>
        <begin position="70"/>
        <end position="105"/>
    </location>
</feature>
<dbReference type="GO" id="GO:0016746">
    <property type="term" value="F:acyltransferase activity"/>
    <property type="evidence" value="ECO:0007669"/>
    <property type="project" value="InterPro"/>
</dbReference>
<dbReference type="GO" id="GO:0003677">
    <property type="term" value="F:DNA binding"/>
    <property type="evidence" value="ECO:0007669"/>
    <property type="project" value="UniProtKB-KW"/>
</dbReference>
<dbReference type="InterPro" id="IPR024412">
    <property type="entry name" value="Lsr2_dim_dom"/>
</dbReference>
<dbReference type="InterPro" id="IPR036625">
    <property type="entry name" value="E3-bd_dom_sf"/>
</dbReference>
<evidence type="ECO:0000313" key="6">
    <source>
        <dbReference type="Proteomes" id="UP000186455"/>
    </source>
</evidence>
<sequence length="107" mass="11557">MAKKIVTTITDDLDGKEADETVAFALDGKTYEIDLSNKNAKKLRAALAPFAEAGRKVGRGGKPKAASAGRNNDTAQIREWAKVNGYEVNDRGRVSATVREAYEKANT</sequence>
<comment type="caution">
    <text evidence="5">The sequence shown here is derived from an EMBL/GenBank/DDBJ whole genome shotgun (WGS) entry which is preliminary data.</text>
</comment>